<dbReference type="Proteomes" id="UP001140087">
    <property type="component" value="Unassembled WGS sequence"/>
</dbReference>
<organism evidence="1 2">
    <name type="scientific">Coemansia helicoidea</name>
    <dbReference type="NCBI Taxonomy" id="1286919"/>
    <lineage>
        <taxon>Eukaryota</taxon>
        <taxon>Fungi</taxon>
        <taxon>Fungi incertae sedis</taxon>
        <taxon>Zoopagomycota</taxon>
        <taxon>Kickxellomycotina</taxon>
        <taxon>Kickxellomycetes</taxon>
        <taxon>Kickxellales</taxon>
        <taxon>Kickxellaceae</taxon>
        <taxon>Coemansia</taxon>
    </lineage>
</organism>
<comment type="caution">
    <text evidence="1">The sequence shown here is derived from an EMBL/GenBank/DDBJ whole genome shotgun (WGS) entry which is preliminary data.</text>
</comment>
<gene>
    <name evidence="1" type="primary">SIL1</name>
    <name evidence="1" type="ORF">H4R21_003060</name>
</gene>
<name>A0ACC1L503_9FUNG</name>
<accession>A0ACC1L503</accession>
<evidence type="ECO:0000313" key="2">
    <source>
        <dbReference type="Proteomes" id="UP001140087"/>
    </source>
</evidence>
<keyword evidence="2" id="KW-1185">Reference proteome</keyword>
<evidence type="ECO:0000313" key="1">
    <source>
        <dbReference type="EMBL" id="KAJ2800733.1"/>
    </source>
</evidence>
<reference evidence="1" key="1">
    <citation type="submission" date="2022-07" db="EMBL/GenBank/DDBJ databases">
        <title>Phylogenomic reconstructions and comparative analyses of Kickxellomycotina fungi.</title>
        <authorList>
            <person name="Reynolds N.K."/>
            <person name="Stajich J.E."/>
            <person name="Barry K."/>
            <person name="Grigoriev I.V."/>
            <person name="Crous P."/>
            <person name="Smith M.E."/>
        </authorList>
    </citation>
    <scope>NUCLEOTIDE SEQUENCE</scope>
    <source>
        <strain evidence="1">BCRC 34780</strain>
    </source>
</reference>
<proteinExistence type="predicted"/>
<protein>
    <submittedName>
        <fullName evidence="1">Nucleotide exchange factor sil1</fullName>
    </submittedName>
</protein>
<dbReference type="EMBL" id="JANBUN010000896">
    <property type="protein sequence ID" value="KAJ2800733.1"/>
    <property type="molecule type" value="Genomic_DNA"/>
</dbReference>
<sequence>MACIWRMSLLAVAALLACAFASPTSGAAADEICTTDAAGTRTCYPRVFVAASEFREILPGQEVPPGLHIQLDMATGRRQARLMAGEGSQEDSALVVVDDPAAPAVEQKGTPDRQVVLGGMSHGHGDRTLELVGSVVDAGSKMADRTAHAAVRAALDELAELVYDPRQAERVVRSPGAVDSLLRLGDPAMLPVAWPTEVRRLASLALGTMVQNNPRLQGAAQRAGAVPKLLAALPQEHDLVAAGRHLFALSSLTRGHPEALAQMAALGGLDTVRDLWPFPALVSRSSNSPAEAARFEARVVRFFEDALNPEFTAELPAAVAGFAPGWCALLAARAAGGPAGHRELYLGSLQALHAAYPAACPVPATAE</sequence>